<proteinExistence type="predicted"/>
<evidence type="ECO:0000259" key="2">
    <source>
        <dbReference type="Pfam" id="PF01557"/>
    </source>
</evidence>
<dbReference type="InterPro" id="IPR050772">
    <property type="entry name" value="Hydratase-Decarb/MhpD_sf"/>
</dbReference>
<dbReference type="PANTHER" id="PTHR30143">
    <property type="entry name" value="ACID HYDRATASE"/>
    <property type="match status" value="1"/>
</dbReference>
<comment type="caution">
    <text evidence="3">The sequence shown here is derived from an EMBL/GenBank/DDBJ whole genome shotgun (WGS) entry which is preliminary data.</text>
</comment>
<accession>A0ABP9QBV6</accession>
<evidence type="ECO:0000313" key="4">
    <source>
        <dbReference type="Proteomes" id="UP001500547"/>
    </source>
</evidence>
<evidence type="ECO:0000256" key="1">
    <source>
        <dbReference type="ARBA" id="ARBA00023239"/>
    </source>
</evidence>
<dbReference type="Pfam" id="PF01557">
    <property type="entry name" value="FAA_hydrolase"/>
    <property type="match status" value="1"/>
</dbReference>
<feature type="domain" description="Fumarylacetoacetase-like C-terminal" evidence="2">
    <location>
        <begin position="79"/>
        <end position="241"/>
    </location>
</feature>
<dbReference type="EMBL" id="BAABLD010000002">
    <property type="protein sequence ID" value="GAA5158408.1"/>
    <property type="molecule type" value="Genomic_DNA"/>
</dbReference>
<dbReference type="PANTHER" id="PTHR30143:SF0">
    <property type="entry name" value="2-KETO-4-PENTENOATE HYDRATASE"/>
    <property type="match status" value="1"/>
</dbReference>
<dbReference type="InterPro" id="IPR011234">
    <property type="entry name" value="Fumarylacetoacetase-like_C"/>
</dbReference>
<dbReference type="Gene3D" id="3.90.850.10">
    <property type="entry name" value="Fumarylacetoacetase-like, C-terminal domain"/>
    <property type="match status" value="1"/>
</dbReference>
<sequence>MMQASAIEHFAQCLLAARGARTPLALTACGDALPGNRADAYAIQAAAWRQMQGTRRPTAWKIGISPDSIVPVRAALPAVVPNQSRLRRNAFRVIGIEAEIAVRFGRALPPRPQPYAQSEVIAAIDSAYVAIEIVDTALADPSAAGPFLRLADSMLHGSFVLGERIAAWPDIVRQWHALTAHSHIDGHAVASGEGSHPLGDPLSQLAWWANAGATDWGGIQAGDLLTTGTWNGMHFAEAPRSFEARFTTAAGETLGAARVTFS</sequence>
<keyword evidence="4" id="KW-1185">Reference proteome</keyword>
<dbReference type="Proteomes" id="UP001500547">
    <property type="component" value="Unassembled WGS sequence"/>
</dbReference>
<dbReference type="SUPFAM" id="SSF56529">
    <property type="entry name" value="FAH"/>
    <property type="match status" value="1"/>
</dbReference>
<evidence type="ECO:0000313" key="3">
    <source>
        <dbReference type="EMBL" id="GAA5158408.1"/>
    </source>
</evidence>
<dbReference type="InterPro" id="IPR036663">
    <property type="entry name" value="Fumarylacetoacetase_C_sf"/>
</dbReference>
<keyword evidence="1" id="KW-0456">Lyase</keyword>
<protein>
    <recommendedName>
        <fullName evidence="2">Fumarylacetoacetase-like C-terminal domain-containing protein</fullName>
    </recommendedName>
</protein>
<name>A0ABP9QBV6_9RHOO</name>
<gene>
    <name evidence="3" type="ORF">GCM10025770_02880</name>
</gene>
<dbReference type="RefSeq" id="WP_345531047.1">
    <property type="nucleotide sequence ID" value="NZ_BAABLD010000002.1"/>
</dbReference>
<reference evidence="4" key="1">
    <citation type="journal article" date="2019" name="Int. J. Syst. Evol. Microbiol.">
        <title>The Global Catalogue of Microorganisms (GCM) 10K type strain sequencing project: providing services to taxonomists for standard genome sequencing and annotation.</title>
        <authorList>
            <consortium name="The Broad Institute Genomics Platform"/>
            <consortium name="The Broad Institute Genome Sequencing Center for Infectious Disease"/>
            <person name="Wu L."/>
            <person name="Ma J."/>
        </authorList>
    </citation>
    <scope>NUCLEOTIDE SEQUENCE [LARGE SCALE GENOMIC DNA]</scope>
    <source>
        <strain evidence="4">JCM 18715</strain>
    </source>
</reference>
<organism evidence="3 4">
    <name type="scientific">Viridibacterium curvum</name>
    <dbReference type="NCBI Taxonomy" id="1101404"/>
    <lineage>
        <taxon>Bacteria</taxon>
        <taxon>Pseudomonadati</taxon>
        <taxon>Pseudomonadota</taxon>
        <taxon>Betaproteobacteria</taxon>
        <taxon>Rhodocyclales</taxon>
        <taxon>Rhodocyclaceae</taxon>
        <taxon>Viridibacterium</taxon>
    </lineage>
</organism>